<feature type="binding site" evidence="8">
    <location>
        <begin position="153"/>
        <end position="158"/>
    </location>
    <ligand>
        <name>NADP(+)</name>
        <dbReference type="ChEBI" id="CHEBI:58349"/>
    </ligand>
</feature>
<dbReference type="InterPro" id="IPR036291">
    <property type="entry name" value="NAD(P)-bd_dom_sf"/>
</dbReference>
<dbReference type="InterPro" id="IPR006151">
    <property type="entry name" value="Shikm_DH/Glu-tRNA_Rdtase"/>
</dbReference>
<dbReference type="PANTHER" id="PTHR21089:SF1">
    <property type="entry name" value="BIFUNCTIONAL 3-DEHYDROQUINATE DEHYDRATASE_SHIKIMATE DEHYDROGENASE, CHLOROPLASTIC"/>
    <property type="match status" value="1"/>
</dbReference>
<evidence type="ECO:0000256" key="4">
    <source>
        <dbReference type="ARBA" id="ARBA00022857"/>
    </source>
</evidence>
<feature type="binding site" evidence="8">
    <location>
        <position position="217"/>
    </location>
    <ligand>
        <name>shikimate</name>
        <dbReference type="ChEBI" id="CHEBI:36208"/>
    </ligand>
</feature>
<dbReference type="GO" id="GO:0008652">
    <property type="term" value="P:amino acid biosynthetic process"/>
    <property type="evidence" value="ECO:0007669"/>
    <property type="project" value="UniProtKB-KW"/>
</dbReference>
<dbReference type="InterPro" id="IPR013708">
    <property type="entry name" value="Shikimate_DH-bd_N"/>
</dbReference>
<feature type="binding site" evidence="8">
    <location>
        <begin position="22"/>
        <end position="24"/>
    </location>
    <ligand>
        <name>shikimate</name>
        <dbReference type="ChEBI" id="CHEBI:36208"/>
    </ligand>
</feature>
<gene>
    <name evidence="8" type="primary">aroE</name>
    <name evidence="12" type="ORF">SAMN02745216_00308</name>
</gene>
<feature type="binding site" evidence="8">
    <location>
        <position position="245"/>
    </location>
    <ligand>
        <name>shikimate</name>
        <dbReference type="ChEBI" id="CHEBI:36208"/>
    </ligand>
</feature>
<dbReference type="EC" id="1.1.1.25" evidence="2 8"/>
<protein>
    <recommendedName>
        <fullName evidence="2 8">Shikimate dehydrogenase (NADP(+))</fullName>
        <shortName evidence="8">SDH</shortName>
        <ecNumber evidence="2 8">1.1.1.25</ecNumber>
    </recommendedName>
</protein>
<comment type="subunit">
    <text evidence="8">Homodimer.</text>
</comment>
<feature type="binding site" evidence="8">
    <location>
        <position position="238"/>
    </location>
    <ligand>
        <name>NADP(+)</name>
        <dbReference type="ChEBI" id="CHEBI:58349"/>
    </ligand>
</feature>
<evidence type="ECO:0000259" key="10">
    <source>
        <dbReference type="Pfam" id="PF08501"/>
    </source>
</evidence>
<dbReference type="Gene3D" id="3.40.50.10860">
    <property type="entry name" value="Leucine Dehydrogenase, chain A, domain 1"/>
    <property type="match status" value="1"/>
</dbReference>
<comment type="function">
    <text evidence="8">Involved in the biosynthesis of the chorismate, which leads to the biosynthesis of aromatic amino acids. Catalyzes the reversible NADPH linked reduction of 3-dehydroshikimate (DHSA) to yield shikimate (SA).</text>
</comment>
<dbReference type="OrthoDB" id="9792692at2"/>
<dbReference type="CDD" id="cd01065">
    <property type="entry name" value="NAD_bind_Shikimate_DH"/>
    <property type="match status" value="1"/>
</dbReference>
<keyword evidence="5 8" id="KW-0560">Oxidoreductase</keyword>
<proteinExistence type="inferred from homology"/>
<feature type="binding site" evidence="8">
    <location>
        <position position="83"/>
    </location>
    <ligand>
        <name>NADP(+)</name>
        <dbReference type="ChEBI" id="CHEBI:58349"/>
    </ligand>
</feature>
<dbReference type="InterPro" id="IPR022893">
    <property type="entry name" value="Shikimate_DH_fam"/>
</dbReference>
<comment type="pathway">
    <text evidence="1 8">Metabolic intermediate biosynthesis; chorismate biosynthesis; chorismate from D-erythrose 4-phosphate and phosphoenolpyruvate: step 4/7.</text>
</comment>
<dbReference type="NCBIfam" id="TIGR00507">
    <property type="entry name" value="aroE"/>
    <property type="match status" value="1"/>
</dbReference>
<evidence type="ECO:0000259" key="9">
    <source>
        <dbReference type="Pfam" id="PF01488"/>
    </source>
</evidence>
<dbReference type="GO" id="GO:0004764">
    <property type="term" value="F:shikimate 3-dehydrogenase (NADP+) activity"/>
    <property type="evidence" value="ECO:0007669"/>
    <property type="project" value="UniProtKB-UniRule"/>
</dbReference>
<keyword evidence="13" id="KW-1185">Reference proteome</keyword>
<feature type="binding site" evidence="8">
    <location>
        <position position="215"/>
    </location>
    <ligand>
        <name>NADP(+)</name>
        <dbReference type="ChEBI" id="CHEBI:58349"/>
    </ligand>
</feature>
<dbReference type="AlphaFoldDB" id="A0A1M6CS77"/>
<dbReference type="Proteomes" id="UP000183994">
    <property type="component" value="Unassembled WGS sequence"/>
</dbReference>
<comment type="catalytic activity">
    <reaction evidence="7 8">
        <text>shikimate + NADP(+) = 3-dehydroshikimate + NADPH + H(+)</text>
        <dbReference type="Rhea" id="RHEA:17737"/>
        <dbReference type="ChEBI" id="CHEBI:15378"/>
        <dbReference type="ChEBI" id="CHEBI:16630"/>
        <dbReference type="ChEBI" id="CHEBI:36208"/>
        <dbReference type="ChEBI" id="CHEBI:57783"/>
        <dbReference type="ChEBI" id="CHEBI:58349"/>
        <dbReference type="EC" id="1.1.1.25"/>
    </reaction>
</comment>
<dbReference type="UniPathway" id="UPA00053">
    <property type="reaction ID" value="UER00087"/>
</dbReference>
<feature type="domain" description="Shikimate dehydrogenase substrate binding N-terminal" evidence="10">
    <location>
        <begin position="14"/>
        <end position="94"/>
    </location>
</feature>
<dbReference type="GO" id="GO:0019632">
    <property type="term" value="P:shikimate metabolic process"/>
    <property type="evidence" value="ECO:0007669"/>
    <property type="project" value="InterPro"/>
</dbReference>
<evidence type="ECO:0000256" key="6">
    <source>
        <dbReference type="ARBA" id="ARBA00023141"/>
    </source>
</evidence>
<evidence type="ECO:0000256" key="1">
    <source>
        <dbReference type="ARBA" id="ARBA00004871"/>
    </source>
</evidence>
<dbReference type="Pfam" id="PF01488">
    <property type="entry name" value="Shikimate_DH"/>
    <property type="match status" value="1"/>
</dbReference>
<sequence length="274" mass="29566">MTVEVNSLTRLYAVFGDPVAHSLSPAMHNRAFAHIGENAAYMAFRVKDVQGAVQAIRALDMGGASVTIPHKISVMEHLDEVDETARAMGAVNTIINDQGRLIGKNSDCLGAVKAIQEKTPVKDKDVVVIGAGGAARAVIYGLKQEGARVTIVNRTMEKGARLAEELGVDFRPMEDLGNLNCRIAVNATSVGMVPNVQDSPAPASFFNKDMLAMDIVYRPLLTRFLSDARSAGCTIVDGIAMFVYQGASQFEWWTGKEAPVAQMRETVETILGQR</sequence>
<feature type="binding site" evidence="8">
    <location>
        <position position="107"/>
    </location>
    <ligand>
        <name>shikimate</name>
        <dbReference type="ChEBI" id="CHEBI:36208"/>
    </ligand>
</feature>
<organism evidence="12 13">
    <name type="scientific">Desulfatibacillum alkenivorans DSM 16219</name>
    <dbReference type="NCBI Taxonomy" id="1121393"/>
    <lineage>
        <taxon>Bacteria</taxon>
        <taxon>Pseudomonadati</taxon>
        <taxon>Thermodesulfobacteriota</taxon>
        <taxon>Desulfobacteria</taxon>
        <taxon>Desulfobacterales</taxon>
        <taxon>Desulfatibacillaceae</taxon>
        <taxon>Desulfatibacillum</taxon>
    </lineage>
</organism>
<dbReference type="SUPFAM" id="SSF51735">
    <property type="entry name" value="NAD(P)-binding Rossmann-fold domains"/>
    <property type="match status" value="1"/>
</dbReference>
<evidence type="ECO:0000256" key="3">
    <source>
        <dbReference type="ARBA" id="ARBA00022605"/>
    </source>
</evidence>
<dbReference type="Pfam" id="PF08501">
    <property type="entry name" value="Shikimate_dh_N"/>
    <property type="match status" value="1"/>
</dbReference>
<feature type="binding site" evidence="8">
    <location>
        <position position="67"/>
    </location>
    <ligand>
        <name>shikimate</name>
        <dbReference type="ChEBI" id="CHEBI:36208"/>
    </ligand>
</feature>
<dbReference type="SUPFAM" id="SSF53223">
    <property type="entry name" value="Aminoacid dehydrogenase-like, N-terminal domain"/>
    <property type="match status" value="1"/>
</dbReference>
<dbReference type="Pfam" id="PF18317">
    <property type="entry name" value="SDH_C"/>
    <property type="match status" value="1"/>
</dbReference>
<dbReference type="NCBIfam" id="NF001319">
    <property type="entry name" value="PRK00258.3-3"/>
    <property type="match status" value="1"/>
</dbReference>
<evidence type="ECO:0000313" key="13">
    <source>
        <dbReference type="Proteomes" id="UP000183994"/>
    </source>
</evidence>
<feature type="binding site" evidence="8">
    <location>
        <position position="92"/>
    </location>
    <ligand>
        <name>shikimate</name>
        <dbReference type="ChEBI" id="CHEBI:36208"/>
    </ligand>
</feature>
<dbReference type="RefSeq" id="WP_073472173.1">
    <property type="nucleotide sequence ID" value="NZ_FQZU01000001.1"/>
</dbReference>
<comment type="similarity">
    <text evidence="8">Belongs to the shikimate dehydrogenase family.</text>
</comment>
<feature type="domain" description="SDH C-terminal" evidence="11">
    <location>
        <begin position="238"/>
        <end position="268"/>
    </location>
</feature>
<evidence type="ECO:0000256" key="5">
    <source>
        <dbReference type="ARBA" id="ARBA00023002"/>
    </source>
</evidence>
<evidence type="ECO:0000256" key="8">
    <source>
        <dbReference type="HAMAP-Rule" id="MF_00222"/>
    </source>
</evidence>
<evidence type="ECO:0000259" key="11">
    <source>
        <dbReference type="Pfam" id="PF18317"/>
    </source>
</evidence>
<dbReference type="GO" id="GO:0009423">
    <property type="term" value="P:chorismate biosynthetic process"/>
    <property type="evidence" value="ECO:0007669"/>
    <property type="project" value="UniProtKB-UniRule"/>
</dbReference>
<dbReference type="HAMAP" id="MF_00222">
    <property type="entry name" value="Shikimate_DH_AroE"/>
    <property type="match status" value="1"/>
</dbReference>
<keyword evidence="6 8" id="KW-0057">Aromatic amino acid biosynthesis</keyword>
<dbReference type="GO" id="GO:0050661">
    <property type="term" value="F:NADP binding"/>
    <property type="evidence" value="ECO:0007669"/>
    <property type="project" value="InterPro"/>
</dbReference>
<evidence type="ECO:0000313" key="12">
    <source>
        <dbReference type="EMBL" id="SHI63644.1"/>
    </source>
</evidence>
<reference evidence="13" key="1">
    <citation type="submission" date="2016-11" db="EMBL/GenBank/DDBJ databases">
        <authorList>
            <person name="Varghese N."/>
            <person name="Submissions S."/>
        </authorList>
    </citation>
    <scope>NUCLEOTIDE SEQUENCE [LARGE SCALE GENOMIC DNA]</scope>
    <source>
        <strain evidence="13">DSM 16219</strain>
    </source>
</reference>
<accession>A0A1M6CS77</accession>
<dbReference type="STRING" id="1121393.SAMN02745216_00308"/>
<dbReference type="InterPro" id="IPR011342">
    <property type="entry name" value="Shikimate_DH"/>
</dbReference>
<evidence type="ECO:0000256" key="7">
    <source>
        <dbReference type="ARBA" id="ARBA00049442"/>
    </source>
</evidence>
<dbReference type="EMBL" id="FQZU01000001">
    <property type="protein sequence ID" value="SHI63644.1"/>
    <property type="molecule type" value="Genomic_DNA"/>
</dbReference>
<dbReference type="InterPro" id="IPR041121">
    <property type="entry name" value="SDH_C"/>
</dbReference>
<dbReference type="PANTHER" id="PTHR21089">
    <property type="entry name" value="SHIKIMATE DEHYDROGENASE"/>
    <property type="match status" value="1"/>
</dbReference>
<dbReference type="Gene3D" id="3.40.50.720">
    <property type="entry name" value="NAD(P)-binding Rossmann-like Domain"/>
    <property type="match status" value="1"/>
</dbReference>
<keyword evidence="4 8" id="KW-0521">NADP</keyword>
<keyword evidence="3 8" id="KW-0028">Amino-acid biosynthesis</keyword>
<feature type="active site" description="Proton acceptor" evidence="8">
    <location>
        <position position="71"/>
    </location>
</feature>
<evidence type="ECO:0000256" key="2">
    <source>
        <dbReference type="ARBA" id="ARBA00012962"/>
    </source>
</evidence>
<dbReference type="GO" id="GO:0009073">
    <property type="term" value="P:aromatic amino acid family biosynthetic process"/>
    <property type="evidence" value="ECO:0007669"/>
    <property type="project" value="UniProtKB-KW"/>
</dbReference>
<dbReference type="InterPro" id="IPR046346">
    <property type="entry name" value="Aminoacid_DH-like_N_sf"/>
</dbReference>
<feature type="binding site" evidence="8">
    <location>
        <begin position="130"/>
        <end position="134"/>
    </location>
    <ligand>
        <name>NADP(+)</name>
        <dbReference type="ChEBI" id="CHEBI:58349"/>
    </ligand>
</feature>
<name>A0A1M6CS77_9BACT</name>
<feature type="domain" description="Quinate/shikimate 5-dehydrogenase/glutamyl-tRNA reductase" evidence="9">
    <location>
        <begin position="119"/>
        <end position="179"/>
    </location>
</feature>